<evidence type="ECO:0000313" key="1">
    <source>
        <dbReference type="EMBL" id="KKL61525.1"/>
    </source>
</evidence>
<sequence length="140" mass="15055">MNKLRTLVYTVLDGVEGRALDFLNGIEGVLQSTLSSILDAGRSAVGQVVRIVFGLAETAVEETFLLVETVVELVIGKRDLGLPDVLVGSSLPDWDEYRTFELDGQNPSEVVKGTGDGVFEPGDPTVFGLNDDGEIIEEDN</sequence>
<accession>A0A0F9FVZ4</accession>
<protein>
    <submittedName>
        <fullName evidence="1">Uncharacterized protein</fullName>
    </submittedName>
</protein>
<reference evidence="1" key="1">
    <citation type="journal article" date="2015" name="Nature">
        <title>Complex archaea that bridge the gap between prokaryotes and eukaryotes.</title>
        <authorList>
            <person name="Spang A."/>
            <person name="Saw J.H."/>
            <person name="Jorgensen S.L."/>
            <person name="Zaremba-Niedzwiedzka K."/>
            <person name="Martijn J."/>
            <person name="Lind A.E."/>
            <person name="van Eijk R."/>
            <person name="Schleper C."/>
            <person name="Guy L."/>
            <person name="Ettema T.J."/>
        </authorList>
    </citation>
    <scope>NUCLEOTIDE SEQUENCE</scope>
</reference>
<dbReference type="EMBL" id="LAZR01028792">
    <property type="protein sequence ID" value="KKL61525.1"/>
    <property type="molecule type" value="Genomic_DNA"/>
</dbReference>
<dbReference type="AlphaFoldDB" id="A0A0F9FVZ4"/>
<proteinExistence type="predicted"/>
<name>A0A0F9FVZ4_9ZZZZ</name>
<gene>
    <name evidence="1" type="ORF">LCGC14_2194420</name>
</gene>
<comment type="caution">
    <text evidence="1">The sequence shown here is derived from an EMBL/GenBank/DDBJ whole genome shotgun (WGS) entry which is preliminary data.</text>
</comment>
<organism evidence="1">
    <name type="scientific">marine sediment metagenome</name>
    <dbReference type="NCBI Taxonomy" id="412755"/>
    <lineage>
        <taxon>unclassified sequences</taxon>
        <taxon>metagenomes</taxon>
        <taxon>ecological metagenomes</taxon>
    </lineage>
</organism>